<protein>
    <submittedName>
        <fullName evidence="1">Uncharacterized protein</fullName>
    </submittedName>
</protein>
<evidence type="ECO:0000313" key="2">
    <source>
        <dbReference type="Proteomes" id="UP000182649"/>
    </source>
</evidence>
<proteinExistence type="predicted"/>
<dbReference type="Proteomes" id="UP000182649">
    <property type="component" value="Unassembled WGS sequence"/>
</dbReference>
<reference evidence="2" key="1">
    <citation type="submission" date="2016-10" db="EMBL/GenBank/DDBJ databases">
        <authorList>
            <person name="Varghese N."/>
            <person name="Submissions S."/>
        </authorList>
    </citation>
    <scope>NUCLEOTIDE SEQUENCE [LARGE SCALE GENOMIC DNA]</scope>
    <source>
        <strain evidence="2">Nl14</strain>
    </source>
</reference>
<dbReference type="EMBL" id="FPBZ01000013">
    <property type="protein sequence ID" value="SFU66928.1"/>
    <property type="molecule type" value="Genomic_DNA"/>
</dbReference>
<sequence length="74" mass="7519">MTRKKPMGRGRSSAFVLTPIVLVFVLDAIAQVALDPNGILAPGRSGIVGAPALGTEASFDVNGVILRASASSVL</sequence>
<dbReference type="AlphaFoldDB" id="A0A1I7I1W3"/>
<dbReference type="RefSeq" id="WP_305728503.1">
    <property type="nucleotide sequence ID" value="NZ_FPBZ01000013.1"/>
</dbReference>
<dbReference type="InterPro" id="IPR016171">
    <property type="entry name" value="Vanillyl_alc_oxidase_C-sub2"/>
</dbReference>
<name>A0A1I7I1W3_9PROT</name>
<accession>A0A1I7I1W3</accession>
<gene>
    <name evidence="1" type="ORF">SAMN05216417_113100</name>
</gene>
<organism evidence="1 2">
    <name type="scientific">Nitrosospira multiformis</name>
    <dbReference type="NCBI Taxonomy" id="1231"/>
    <lineage>
        <taxon>Bacteria</taxon>
        <taxon>Pseudomonadati</taxon>
        <taxon>Pseudomonadota</taxon>
        <taxon>Betaproteobacteria</taxon>
        <taxon>Nitrosomonadales</taxon>
        <taxon>Nitrosomonadaceae</taxon>
        <taxon>Nitrosospira</taxon>
    </lineage>
</organism>
<evidence type="ECO:0000313" key="1">
    <source>
        <dbReference type="EMBL" id="SFU66928.1"/>
    </source>
</evidence>
<dbReference type="Gene3D" id="1.10.45.10">
    <property type="entry name" value="Vanillyl-alcohol Oxidase, Chain A, domain 4"/>
    <property type="match status" value="1"/>
</dbReference>